<dbReference type="PANTHER" id="PTHR22911:SF79">
    <property type="entry name" value="MOBA-LIKE NTP TRANSFERASE DOMAIN-CONTAINING PROTEIN"/>
    <property type="match status" value="1"/>
</dbReference>
<evidence type="ECO:0000256" key="1">
    <source>
        <dbReference type="ARBA" id="ARBA00007362"/>
    </source>
</evidence>
<dbReference type="GO" id="GO:0016020">
    <property type="term" value="C:membrane"/>
    <property type="evidence" value="ECO:0007669"/>
    <property type="project" value="InterPro"/>
</dbReference>
<proteinExistence type="inferred from homology"/>
<comment type="similarity">
    <text evidence="1">Belongs to the EamA transporter family.</text>
</comment>
<evidence type="ECO:0000259" key="3">
    <source>
        <dbReference type="Pfam" id="PF00892"/>
    </source>
</evidence>
<accession>A0AAT9LAH6</accession>
<feature type="domain" description="EamA" evidence="3">
    <location>
        <begin position="2"/>
        <end position="145"/>
    </location>
</feature>
<dbReference type="KEGG" id="fcz:IMF26_08250"/>
<protein>
    <submittedName>
        <fullName evidence="4">EamA family transporter</fullName>
    </submittedName>
</protein>
<dbReference type="InterPro" id="IPR037185">
    <property type="entry name" value="EmrE-like"/>
</dbReference>
<reference evidence="4" key="1">
    <citation type="submission" date="2020-10" db="EMBL/GenBank/DDBJ databases">
        <authorList>
            <person name="Kadnikov V."/>
            <person name="Beletsky A.V."/>
            <person name="Mardanov A.V."/>
            <person name="Karnachuk O.V."/>
            <person name="Ravin N.V."/>
        </authorList>
    </citation>
    <scope>NUCLEOTIDE SEQUENCE</scope>
    <source>
        <strain evidence="4">Bu02</strain>
    </source>
</reference>
<feature type="transmembrane region" description="Helical" evidence="2">
    <location>
        <begin position="284"/>
        <end position="305"/>
    </location>
</feature>
<feature type="domain" description="EamA" evidence="3">
    <location>
        <begin position="160"/>
        <end position="301"/>
    </location>
</feature>
<dbReference type="PANTHER" id="PTHR22911">
    <property type="entry name" value="ACYL-MALONYL CONDENSING ENZYME-RELATED"/>
    <property type="match status" value="1"/>
</dbReference>
<gene>
    <name evidence="4" type="ORF">IMF26_08250</name>
</gene>
<keyword evidence="2" id="KW-0812">Transmembrane</keyword>
<feature type="transmembrane region" description="Helical" evidence="2">
    <location>
        <begin position="33"/>
        <end position="52"/>
    </location>
</feature>
<dbReference type="Pfam" id="PF00892">
    <property type="entry name" value="EamA"/>
    <property type="match status" value="2"/>
</dbReference>
<feature type="transmembrane region" description="Helical" evidence="2">
    <location>
        <begin position="73"/>
        <end position="94"/>
    </location>
</feature>
<feature type="transmembrane region" description="Helical" evidence="2">
    <location>
        <begin position="191"/>
        <end position="209"/>
    </location>
</feature>
<dbReference type="InterPro" id="IPR000620">
    <property type="entry name" value="EamA_dom"/>
</dbReference>
<dbReference type="SUPFAM" id="SSF103481">
    <property type="entry name" value="Multidrug resistance efflux transporter EmrE"/>
    <property type="match status" value="2"/>
</dbReference>
<dbReference type="AlphaFoldDB" id="A0AAT9LAH6"/>
<feature type="transmembrane region" description="Helical" evidence="2">
    <location>
        <begin position="131"/>
        <end position="149"/>
    </location>
</feature>
<dbReference type="Gene3D" id="1.10.3730.20">
    <property type="match status" value="1"/>
</dbReference>
<keyword evidence="2" id="KW-1133">Transmembrane helix</keyword>
<feature type="transmembrane region" description="Helical" evidence="2">
    <location>
        <begin position="260"/>
        <end position="278"/>
    </location>
</feature>
<feature type="transmembrane region" description="Helical" evidence="2">
    <location>
        <begin position="161"/>
        <end position="179"/>
    </location>
</feature>
<organism evidence="4">
    <name type="scientific">Candidatus Fermentithermobacillus carboniphilus</name>
    <dbReference type="NCBI Taxonomy" id="3085328"/>
    <lineage>
        <taxon>Bacteria</taxon>
        <taxon>Bacillati</taxon>
        <taxon>Bacillota</taxon>
        <taxon>Candidatus Fermentithermobacillia</taxon>
        <taxon>Candidatus Fermentithermobacillales</taxon>
        <taxon>Candidatus Fermentithermobacillaceae</taxon>
        <taxon>Candidatus Fermentithermobacillus</taxon>
    </lineage>
</organism>
<reference evidence="4" key="2">
    <citation type="journal article" date="2023" name="Biology">
        <title>Prokaryotic Life Associated with Coal-Fire Gas Vents Revealed by Metagenomics.</title>
        <authorList>
            <person name="Kadnikov V.V."/>
            <person name="Mardanov A.V."/>
            <person name="Beletsky A.V."/>
            <person name="Karnachuk O.V."/>
            <person name="Ravin N.V."/>
        </authorList>
    </citation>
    <scope>NUCLEOTIDE SEQUENCE</scope>
    <source>
        <strain evidence="4">Bu02</strain>
    </source>
</reference>
<sequence length="317" mass="33827">MGYLEIGLAGLIWATTGPLLRILQKRGFTPWDIVLGRALFAIFFMGTVLLWRRRHGHKGNGETENLVPSAQDFPTFLALGFLAVVFSQTTYFYALSVTSVAVAVTLNYTAPFFVMIICYFLYGEKLTGQKILALVTALLGVALVSGLLTPEKGTMTASLPGILAGLVSGAAYGSQTVVYKKVGVKYGPLPLNFWTMATGTPALILTLTISKGQAPEFFTKLAHATPGSWLIFLLLGLGPGTLAFIFFADGINKVEATRGSIVAMSEPVAACILGYFILGETLTWTELLGVGLVLGAIWSVSLPLASRARRSTGQSCS</sequence>
<feature type="transmembrane region" description="Helical" evidence="2">
    <location>
        <begin position="229"/>
        <end position="248"/>
    </location>
</feature>
<feature type="transmembrane region" description="Helical" evidence="2">
    <location>
        <begin position="100"/>
        <end position="122"/>
    </location>
</feature>
<dbReference type="EMBL" id="CP062796">
    <property type="protein sequence ID" value="QUL98044.1"/>
    <property type="molecule type" value="Genomic_DNA"/>
</dbReference>
<keyword evidence="2" id="KW-0472">Membrane</keyword>
<evidence type="ECO:0000313" key="4">
    <source>
        <dbReference type="EMBL" id="QUL98044.1"/>
    </source>
</evidence>
<name>A0AAT9LAH6_9FIRM</name>
<evidence type="ECO:0000256" key="2">
    <source>
        <dbReference type="SAM" id="Phobius"/>
    </source>
</evidence>